<evidence type="ECO:0000313" key="2">
    <source>
        <dbReference type="EMBL" id="PXF46449.1"/>
    </source>
</evidence>
<protein>
    <submittedName>
        <fullName evidence="2">Uncharacterized protein</fullName>
    </submittedName>
</protein>
<keyword evidence="3" id="KW-1185">Reference proteome</keyword>
<dbReference type="EMBL" id="NBIV01000038">
    <property type="protein sequence ID" value="PXF46449.1"/>
    <property type="molecule type" value="Genomic_DNA"/>
</dbReference>
<proteinExistence type="predicted"/>
<evidence type="ECO:0000313" key="3">
    <source>
        <dbReference type="Proteomes" id="UP000247409"/>
    </source>
</evidence>
<evidence type="ECO:0000256" key="1">
    <source>
        <dbReference type="SAM" id="MobiDB-lite"/>
    </source>
</evidence>
<gene>
    <name evidence="2" type="ORF">BWQ96_03774</name>
</gene>
<reference evidence="2 3" key="1">
    <citation type="journal article" date="2018" name="Mol. Biol. Evol.">
        <title>Analysis of the draft genome of the red seaweed Gracilariopsis chorda provides insights into genome size evolution in Rhodophyta.</title>
        <authorList>
            <person name="Lee J."/>
            <person name="Yang E.C."/>
            <person name="Graf L."/>
            <person name="Yang J.H."/>
            <person name="Qiu H."/>
            <person name="Zel Zion U."/>
            <person name="Chan C.X."/>
            <person name="Stephens T.G."/>
            <person name="Weber A.P.M."/>
            <person name="Boo G.H."/>
            <person name="Boo S.M."/>
            <person name="Kim K.M."/>
            <person name="Shin Y."/>
            <person name="Jung M."/>
            <person name="Lee S.J."/>
            <person name="Yim H.S."/>
            <person name="Lee J.H."/>
            <person name="Bhattacharya D."/>
            <person name="Yoon H.S."/>
        </authorList>
    </citation>
    <scope>NUCLEOTIDE SEQUENCE [LARGE SCALE GENOMIC DNA]</scope>
    <source>
        <strain evidence="2 3">SKKU-2015</strain>
        <tissue evidence="2">Whole body</tissue>
    </source>
</reference>
<feature type="region of interest" description="Disordered" evidence="1">
    <location>
        <begin position="1"/>
        <end position="81"/>
    </location>
</feature>
<feature type="region of interest" description="Disordered" evidence="1">
    <location>
        <begin position="108"/>
        <end position="144"/>
    </location>
</feature>
<dbReference type="AlphaFoldDB" id="A0A2V3IWI5"/>
<sequence>MPTSSEHLMETRSRVAKAVPPRPSSLPLASSSTTNVAKLANNATLSDRTTRLVSEEQSPSQPEHQYLPKQSPLQDAGQPSTAVFLQMLERQQTAIDALTRQLSALNSHDRTILEPHQVESREDVAPPPETSAMMDDVQHYPPHT</sequence>
<feature type="compositionally biased region" description="Polar residues" evidence="1">
    <location>
        <begin position="71"/>
        <end position="81"/>
    </location>
</feature>
<organism evidence="2 3">
    <name type="scientific">Gracilariopsis chorda</name>
    <dbReference type="NCBI Taxonomy" id="448386"/>
    <lineage>
        <taxon>Eukaryota</taxon>
        <taxon>Rhodophyta</taxon>
        <taxon>Florideophyceae</taxon>
        <taxon>Rhodymeniophycidae</taxon>
        <taxon>Gracilariales</taxon>
        <taxon>Gracilariaceae</taxon>
        <taxon>Gracilariopsis</taxon>
    </lineage>
</organism>
<feature type="compositionally biased region" description="Polar residues" evidence="1">
    <location>
        <begin position="33"/>
        <end position="47"/>
    </location>
</feature>
<dbReference type="Proteomes" id="UP000247409">
    <property type="component" value="Unassembled WGS sequence"/>
</dbReference>
<name>A0A2V3IWI5_9FLOR</name>
<accession>A0A2V3IWI5</accession>
<feature type="compositionally biased region" description="Basic and acidic residues" evidence="1">
    <location>
        <begin position="108"/>
        <end position="124"/>
    </location>
</feature>
<comment type="caution">
    <text evidence="2">The sequence shown here is derived from an EMBL/GenBank/DDBJ whole genome shotgun (WGS) entry which is preliminary data.</text>
</comment>